<dbReference type="Proteomes" id="UP000626554">
    <property type="component" value="Unassembled WGS sequence"/>
</dbReference>
<keyword evidence="4" id="KW-1185">Reference proteome</keyword>
<proteinExistence type="predicted"/>
<evidence type="ECO:0000313" key="3">
    <source>
        <dbReference type="EMBL" id="NVO86649.1"/>
    </source>
</evidence>
<name>A0ABX2Q7U0_9BACT</name>
<reference evidence="3 4" key="1">
    <citation type="submission" date="2020-05" db="EMBL/GenBank/DDBJ databases">
        <title>Hymenobacter terrestris sp. nov. and Hymenobacter lapidiphilus sp. nov., isolated from regoliths in Antarctica.</title>
        <authorList>
            <person name="Sedlacek I."/>
            <person name="Pantucek R."/>
            <person name="Zeman M."/>
            <person name="Holochova P."/>
            <person name="Kralova S."/>
            <person name="Stankova E."/>
            <person name="Sedo O."/>
            <person name="Micenkova L."/>
            <person name="Svec P."/>
            <person name="Gupta V."/>
            <person name="Sood U."/>
            <person name="Korpole U.S."/>
            <person name="Lal R."/>
        </authorList>
    </citation>
    <scope>NUCLEOTIDE SEQUENCE [LARGE SCALE GENOMIC DNA]</scope>
    <source>
        <strain evidence="3 4">P5252</strain>
    </source>
</reference>
<feature type="compositionally biased region" description="Low complexity" evidence="1">
    <location>
        <begin position="28"/>
        <end position="50"/>
    </location>
</feature>
<dbReference type="RefSeq" id="WP_176901381.1">
    <property type="nucleotide sequence ID" value="NZ_JABKAV010000096.1"/>
</dbReference>
<feature type="region of interest" description="Disordered" evidence="1">
    <location>
        <begin position="20"/>
        <end position="55"/>
    </location>
</feature>
<accession>A0ABX2Q7U0</accession>
<organism evidence="3 4">
    <name type="scientific">Hymenobacter terrestris</name>
    <dbReference type="NCBI Taxonomy" id="2748310"/>
    <lineage>
        <taxon>Bacteria</taxon>
        <taxon>Pseudomonadati</taxon>
        <taxon>Bacteroidota</taxon>
        <taxon>Cytophagia</taxon>
        <taxon>Cytophagales</taxon>
        <taxon>Hymenobacteraceae</taxon>
        <taxon>Hymenobacter</taxon>
    </lineage>
</organism>
<evidence type="ECO:0000256" key="2">
    <source>
        <dbReference type="SAM" id="SignalP"/>
    </source>
</evidence>
<feature type="chain" id="PRO_5046090117" evidence="2">
    <location>
        <begin position="24"/>
        <end position="219"/>
    </location>
</feature>
<gene>
    <name evidence="3" type="ORF">HW556_17325</name>
</gene>
<feature type="signal peptide" evidence="2">
    <location>
        <begin position="1"/>
        <end position="23"/>
    </location>
</feature>
<comment type="caution">
    <text evidence="3">The sequence shown here is derived from an EMBL/GenBank/DDBJ whole genome shotgun (WGS) entry which is preliminary data.</text>
</comment>
<dbReference type="EMBL" id="JABKAV010000096">
    <property type="protein sequence ID" value="NVO86649.1"/>
    <property type="molecule type" value="Genomic_DNA"/>
</dbReference>
<protein>
    <submittedName>
        <fullName evidence="3">Uncharacterized protein</fullName>
    </submittedName>
</protein>
<evidence type="ECO:0000313" key="4">
    <source>
        <dbReference type="Proteomes" id="UP000626554"/>
    </source>
</evidence>
<keyword evidence="2" id="KW-0732">Signal</keyword>
<sequence length="219" mass="22649">MKQLVLVLLLTSLLAGCQPSPDAAQDRPPVVASPSAAPSPAQPTPSATTPDSVSASQPLLALTSNALQLVSQPTGSTRQIPFGEPQKELIELVSKVLQAEPKSVGINTECGAGPLKMASWSNGLTLVFQQNKAGATQEWQFVGWYAGMASGTTPKVATMAGVGIGSTRAELEGAYSVKVTRSTLGQEFSTTSGLYGLLDGPGQEAVITSLWSGTSCNFR</sequence>
<dbReference type="PROSITE" id="PS51257">
    <property type="entry name" value="PROKAR_LIPOPROTEIN"/>
    <property type="match status" value="1"/>
</dbReference>
<evidence type="ECO:0000256" key="1">
    <source>
        <dbReference type="SAM" id="MobiDB-lite"/>
    </source>
</evidence>